<keyword evidence="3 4" id="KW-0687">Ribonucleoprotein</keyword>
<dbReference type="RefSeq" id="WP_367623498.1">
    <property type="nucleotide sequence ID" value="NZ_JBFNQD010000002.1"/>
</dbReference>
<comment type="similarity">
    <text evidence="1 4 5">Belongs to the bacterial ribosomal protein bL21 family.</text>
</comment>
<keyword evidence="4 5" id="KW-0699">rRNA-binding</keyword>
<dbReference type="InterPro" id="IPR001787">
    <property type="entry name" value="Ribosomal_bL21"/>
</dbReference>
<evidence type="ECO:0000256" key="2">
    <source>
        <dbReference type="ARBA" id="ARBA00022980"/>
    </source>
</evidence>
<comment type="function">
    <text evidence="4 5">This protein binds to 23S rRNA in the presence of protein L20.</text>
</comment>
<dbReference type="InterPro" id="IPR036164">
    <property type="entry name" value="bL21-like_sf"/>
</dbReference>
<dbReference type="EMBL" id="JBFNQD010000002">
    <property type="protein sequence ID" value="MEW9305448.1"/>
    <property type="molecule type" value="Genomic_DNA"/>
</dbReference>
<protein>
    <recommendedName>
        <fullName evidence="4">Large ribosomal subunit protein bL21</fullName>
    </recommendedName>
</protein>
<keyword evidence="7" id="KW-1185">Reference proteome</keyword>
<dbReference type="HAMAP" id="MF_01363">
    <property type="entry name" value="Ribosomal_bL21"/>
    <property type="match status" value="1"/>
</dbReference>
<evidence type="ECO:0000313" key="7">
    <source>
        <dbReference type="Proteomes" id="UP001555786"/>
    </source>
</evidence>
<dbReference type="GO" id="GO:0005840">
    <property type="term" value="C:ribosome"/>
    <property type="evidence" value="ECO:0007669"/>
    <property type="project" value="UniProtKB-KW"/>
</dbReference>
<dbReference type="SUPFAM" id="SSF141091">
    <property type="entry name" value="L21p-like"/>
    <property type="match status" value="1"/>
</dbReference>
<evidence type="ECO:0000256" key="3">
    <source>
        <dbReference type="ARBA" id="ARBA00023274"/>
    </source>
</evidence>
<keyword evidence="2 4" id="KW-0689">Ribosomal protein</keyword>
<name>A0ABV3PII8_9HYPH</name>
<evidence type="ECO:0000256" key="4">
    <source>
        <dbReference type="HAMAP-Rule" id="MF_01363"/>
    </source>
</evidence>
<evidence type="ECO:0000313" key="6">
    <source>
        <dbReference type="EMBL" id="MEW9305448.1"/>
    </source>
</evidence>
<dbReference type="PANTHER" id="PTHR21349">
    <property type="entry name" value="50S RIBOSOMAL PROTEIN L21"/>
    <property type="match status" value="1"/>
</dbReference>
<dbReference type="InterPro" id="IPR028909">
    <property type="entry name" value="bL21-like"/>
</dbReference>
<dbReference type="NCBIfam" id="NF008916">
    <property type="entry name" value="PRK12278.1-4"/>
    <property type="match status" value="1"/>
</dbReference>
<keyword evidence="4 5" id="KW-0694">RNA-binding</keyword>
<proteinExistence type="inferred from homology"/>
<evidence type="ECO:0000256" key="1">
    <source>
        <dbReference type="ARBA" id="ARBA00008563"/>
    </source>
</evidence>
<dbReference type="Proteomes" id="UP001555786">
    <property type="component" value="Unassembled WGS sequence"/>
</dbReference>
<dbReference type="Pfam" id="PF00829">
    <property type="entry name" value="Ribosomal_L21p"/>
    <property type="match status" value="1"/>
</dbReference>
<evidence type="ECO:0000256" key="5">
    <source>
        <dbReference type="RuleBase" id="RU000562"/>
    </source>
</evidence>
<comment type="subunit">
    <text evidence="4">Part of the 50S ribosomal subunit. Contacts protein L20.</text>
</comment>
<organism evidence="6 7">
    <name type="scientific">Labrys neptuniae</name>
    <dbReference type="NCBI Taxonomy" id="376174"/>
    <lineage>
        <taxon>Bacteria</taxon>
        <taxon>Pseudomonadati</taxon>
        <taxon>Pseudomonadota</taxon>
        <taxon>Alphaproteobacteria</taxon>
        <taxon>Hyphomicrobiales</taxon>
        <taxon>Xanthobacteraceae</taxon>
        <taxon>Labrys</taxon>
    </lineage>
</organism>
<dbReference type="PANTHER" id="PTHR21349:SF0">
    <property type="entry name" value="LARGE RIBOSOMAL SUBUNIT PROTEIN BL21M"/>
    <property type="match status" value="1"/>
</dbReference>
<gene>
    <name evidence="4" type="primary">rplU</name>
    <name evidence="6" type="ORF">ABXS05_07870</name>
</gene>
<reference evidence="6 7" key="1">
    <citation type="submission" date="2024-07" db="EMBL/GenBank/DDBJ databases">
        <title>Description of Labrys sedimenti sp. nov., isolated from a diclofenac-degrading enrichment culture.</title>
        <authorList>
            <person name="Tancsics A."/>
            <person name="Csepanyi A."/>
        </authorList>
    </citation>
    <scope>NUCLEOTIDE SEQUENCE [LARGE SCALE GENOMIC DNA]</scope>
    <source>
        <strain evidence="6 7">LMG 23578</strain>
    </source>
</reference>
<accession>A0ABV3PII8</accession>
<comment type="caution">
    <text evidence="6">The sequence shown here is derived from an EMBL/GenBank/DDBJ whole genome shotgun (WGS) entry which is preliminary data.</text>
</comment>
<dbReference type="NCBIfam" id="TIGR00061">
    <property type="entry name" value="L21"/>
    <property type="match status" value="1"/>
</dbReference>
<sequence>MFAVIKTGGKQYRVNQNDVLRIEKLDAKVGEIVVFPEILAVGGDAGLTFGAPTVAGASVAAEVVEQDRDDKVIAFKKRRRQNSKRKRGHRQHQTVVRISEILTGGAKPSRAAAKPAQAAKNLAAKDEAPVAAAAVPAGGLDASNLSLISGIGPTIEKKLRAAGINSWNDIAAWTDADIAKWDEELSLRGRAAREEWVIQAKELLDGKPPRAKVDQAEQASGKDL</sequence>
<dbReference type="Gene3D" id="1.10.150.20">
    <property type="entry name" value="5' to 3' exonuclease, C-terminal subdomain"/>
    <property type="match status" value="1"/>
</dbReference>